<accession>A0A8J2XN60</accession>
<dbReference type="Gene3D" id="3.40.50.1700">
    <property type="entry name" value="Glycoside hydrolase family 3 C-terminal domain"/>
    <property type="match status" value="1"/>
</dbReference>
<dbReference type="InterPro" id="IPR036881">
    <property type="entry name" value="Glyco_hydro_3_C_sf"/>
</dbReference>
<dbReference type="InterPro" id="IPR011658">
    <property type="entry name" value="PA14_dom"/>
</dbReference>
<dbReference type="PRINTS" id="PR00133">
    <property type="entry name" value="GLHYDRLASE3"/>
</dbReference>
<feature type="compositionally biased region" description="Polar residues" evidence="3">
    <location>
        <begin position="649"/>
        <end position="658"/>
    </location>
</feature>
<comment type="caution">
    <text evidence="5">The sequence shown here is derived from an EMBL/GenBank/DDBJ whole genome shotgun (WGS) entry which is preliminary data.</text>
</comment>
<dbReference type="PANTHER" id="PTHR42715:SF3">
    <property type="entry name" value="BETA-GLUCOSIDASE B-RELATED"/>
    <property type="match status" value="1"/>
</dbReference>
<keyword evidence="2 5" id="KW-0378">Hydrolase</keyword>
<dbReference type="InterPro" id="IPR050288">
    <property type="entry name" value="Cellulose_deg_GH3"/>
</dbReference>
<evidence type="ECO:0000256" key="3">
    <source>
        <dbReference type="SAM" id="MobiDB-lite"/>
    </source>
</evidence>
<name>A0A8J2XN60_9GAMM</name>
<dbReference type="Gene3D" id="2.60.120.260">
    <property type="entry name" value="Galactose-binding domain-like"/>
    <property type="match status" value="1"/>
</dbReference>
<dbReference type="SMART" id="SM01217">
    <property type="entry name" value="Fn3_like"/>
    <property type="match status" value="1"/>
</dbReference>
<keyword evidence="6" id="KW-1185">Reference proteome</keyword>
<dbReference type="InterPro" id="IPR026891">
    <property type="entry name" value="Fn3-like"/>
</dbReference>
<dbReference type="InterPro" id="IPR001764">
    <property type="entry name" value="Glyco_hydro_3_N"/>
</dbReference>
<dbReference type="GO" id="GO:0009251">
    <property type="term" value="P:glucan catabolic process"/>
    <property type="evidence" value="ECO:0007669"/>
    <property type="project" value="TreeGrafter"/>
</dbReference>
<dbReference type="InterPro" id="IPR036962">
    <property type="entry name" value="Glyco_hydro_3_N_sf"/>
</dbReference>
<gene>
    <name evidence="5" type="ORF">GCM10011369_10680</name>
</gene>
<dbReference type="InterPro" id="IPR017853">
    <property type="entry name" value="GH"/>
</dbReference>
<proteinExistence type="inferred from homology"/>
<dbReference type="SUPFAM" id="SSF51445">
    <property type="entry name" value="(Trans)glycosidases"/>
    <property type="match status" value="1"/>
</dbReference>
<organism evidence="5 6">
    <name type="scientific">Neiella marina</name>
    <dbReference type="NCBI Taxonomy" id="508461"/>
    <lineage>
        <taxon>Bacteria</taxon>
        <taxon>Pseudomonadati</taxon>
        <taxon>Pseudomonadota</taxon>
        <taxon>Gammaproteobacteria</taxon>
        <taxon>Alteromonadales</taxon>
        <taxon>Echinimonadaceae</taxon>
        <taxon>Neiella</taxon>
    </lineage>
</organism>
<evidence type="ECO:0000259" key="4">
    <source>
        <dbReference type="PROSITE" id="PS51820"/>
    </source>
</evidence>
<feature type="region of interest" description="Disordered" evidence="3">
    <location>
        <begin position="642"/>
        <end position="663"/>
    </location>
</feature>
<dbReference type="OrthoDB" id="9781691at2"/>
<evidence type="ECO:0000313" key="5">
    <source>
        <dbReference type="EMBL" id="GGA70794.1"/>
    </source>
</evidence>
<dbReference type="SUPFAM" id="SSF52279">
    <property type="entry name" value="Beta-D-glucan exohydrolase, C-terminal domain"/>
    <property type="match status" value="1"/>
</dbReference>
<sequence>MPHDKHVDPLVDQMSLEEQVSLLSGEDLWSLPAIPRLAINKLRVTDGPNGARGSGTYVDATTAAAFPAAISLGATWNTDLIEQVGQAIAQEVKSKCAHVSLAPTVNIHRSVTNGRNFECFSEDPELTAALATSYIQGQQSEGVASTIKHFAGNESEFERTTINSVIDERTLRELYLRPFEDAVKKAGVWAVMSSYNKLNGTYTAENQWLLTDTLRNDWGFDGVVMSDWYGSRSTAPTINAGLDLEMPGPTRDRGDKLLAAVEAGEVSRDTIRARAMAIVKLMCRVGSIDDDQPFVERSDDQPSHRALIRKAGAEGTVLLKNQHKILPLNTTSCGTIAVIGPNAKTAQIMGGGSAQLTPHYRISPWDGLVAKLGEQGLVYAQGCSNYRWEPLHQGKTTVAFYDNQHWAGEPVYQEILDKAIAFWDTDFADNKVSKFNFSALINTTFDAPETGLYNLGFHCAGYAKVYLDGELVLDATTQWQKGRTFFEEGCDEIVVPLQLEAGKSYDIEIRFCNRQPDNIMVSGWRLGISQPLGNEGIQQAVQAAASADTAIVFVGRSGEWDTEGSDLENISLPGSQNQLVEAVLKANPNTIVVLQTGGPVEMPWLESVPALLQAWYPGQECGNAIADVIFGDQEPSGRLPQTFPRRWSDNPTHTNSPLNYPGQDGNVAYGEGLNIGYRHYDQHDIAPLFPFGFGLSYTNFELSDLVVNVNGQNRVAVTVTVENTGERAGAAVLQLYTSELSPTLQRPNKELKRFAKPVIEPGERASLSFTLTLRDFAYCDVESKGWRVNAGQFMVSVGFNAAQIDASAVITLEDDYQGY</sequence>
<dbReference type="SMART" id="SM00758">
    <property type="entry name" value="PA14"/>
    <property type="match status" value="1"/>
</dbReference>
<dbReference type="RefSeq" id="WP_087504661.1">
    <property type="nucleotide sequence ID" value="NZ_BMDX01000003.1"/>
</dbReference>
<dbReference type="Gene3D" id="3.20.20.300">
    <property type="entry name" value="Glycoside hydrolase, family 3, N-terminal domain"/>
    <property type="match status" value="1"/>
</dbReference>
<protein>
    <submittedName>
        <fullName evidence="5">Glycosyl hydrolase</fullName>
    </submittedName>
</protein>
<evidence type="ECO:0000313" key="6">
    <source>
        <dbReference type="Proteomes" id="UP000619743"/>
    </source>
</evidence>
<feature type="domain" description="PA14" evidence="4">
    <location>
        <begin position="391"/>
        <end position="545"/>
    </location>
</feature>
<dbReference type="PROSITE" id="PS51820">
    <property type="entry name" value="PA14"/>
    <property type="match status" value="1"/>
</dbReference>
<evidence type="ECO:0000256" key="2">
    <source>
        <dbReference type="ARBA" id="ARBA00022801"/>
    </source>
</evidence>
<dbReference type="Gene3D" id="2.60.40.10">
    <property type="entry name" value="Immunoglobulins"/>
    <property type="match status" value="1"/>
</dbReference>
<dbReference type="InterPro" id="IPR013783">
    <property type="entry name" value="Ig-like_fold"/>
</dbReference>
<dbReference type="InterPro" id="IPR037524">
    <property type="entry name" value="PA14/GLEYA"/>
</dbReference>
<evidence type="ECO:0000256" key="1">
    <source>
        <dbReference type="ARBA" id="ARBA00005336"/>
    </source>
</evidence>
<dbReference type="InterPro" id="IPR002772">
    <property type="entry name" value="Glyco_hydro_3_C"/>
</dbReference>
<dbReference type="Proteomes" id="UP000619743">
    <property type="component" value="Unassembled WGS sequence"/>
</dbReference>
<dbReference type="AlphaFoldDB" id="A0A8J2XN60"/>
<reference evidence="6" key="1">
    <citation type="journal article" date="2019" name="Int. J. Syst. Evol. Microbiol.">
        <title>The Global Catalogue of Microorganisms (GCM) 10K type strain sequencing project: providing services to taxonomists for standard genome sequencing and annotation.</title>
        <authorList>
            <consortium name="The Broad Institute Genomics Platform"/>
            <consortium name="The Broad Institute Genome Sequencing Center for Infectious Disease"/>
            <person name="Wu L."/>
            <person name="Ma J."/>
        </authorList>
    </citation>
    <scope>NUCLEOTIDE SEQUENCE [LARGE SCALE GENOMIC DNA]</scope>
    <source>
        <strain evidence="6">CGMCC 1.10130</strain>
    </source>
</reference>
<comment type="similarity">
    <text evidence="1">Belongs to the glycosyl hydrolase 3 family.</text>
</comment>
<dbReference type="PANTHER" id="PTHR42715">
    <property type="entry name" value="BETA-GLUCOSIDASE"/>
    <property type="match status" value="1"/>
</dbReference>
<dbReference type="Pfam" id="PF01915">
    <property type="entry name" value="Glyco_hydro_3_C"/>
    <property type="match status" value="1"/>
</dbReference>
<dbReference type="Pfam" id="PF07691">
    <property type="entry name" value="PA14"/>
    <property type="match status" value="1"/>
</dbReference>
<dbReference type="EMBL" id="BMDX01000003">
    <property type="protein sequence ID" value="GGA70794.1"/>
    <property type="molecule type" value="Genomic_DNA"/>
</dbReference>
<dbReference type="GO" id="GO:0008422">
    <property type="term" value="F:beta-glucosidase activity"/>
    <property type="evidence" value="ECO:0007669"/>
    <property type="project" value="TreeGrafter"/>
</dbReference>
<dbReference type="Pfam" id="PF14310">
    <property type="entry name" value="Fn3-like"/>
    <property type="match status" value="1"/>
</dbReference>
<dbReference type="Pfam" id="PF00933">
    <property type="entry name" value="Glyco_hydro_3"/>
    <property type="match status" value="1"/>
</dbReference>